<dbReference type="Pfam" id="PF22995">
    <property type="entry name" value="C2CH-3rd_BIRD-IDD"/>
    <property type="match status" value="1"/>
</dbReference>
<accession>A0A6A1VZL3</accession>
<evidence type="ECO:0000313" key="11">
    <source>
        <dbReference type="EMBL" id="KAB1218419.1"/>
    </source>
</evidence>
<dbReference type="PANTHER" id="PTHR10593:SF236">
    <property type="entry name" value="PROTEIN INDETERMINATE-DOMAIN 11"/>
    <property type="match status" value="1"/>
</dbReference>
<dbReference type="Pfam" id="PF00096">
    <property type="entry name" value="zf-C2H2"/>
    <property type="match status" value="1"/>
</dbReference>
<feature type="domain" description="C2H2-type" evidence="10">
    <location>
        <begin position="89"/>
        <end position="111"/>
    </location>
</feature>
<evidence type="ECO:0000256" key="2">
    <source>
        <dbReference type="ARBA" id="ARBA00022737"/>
    </source>
</evidence>
<dbReference type="InterPro" id="IPR055185">
    <property type="entry name" value="C2CH-4th_BIRD-IDD"/>
</dbReference>
<keyword evidence="7" id="KW-0804">Transcription</keyword>
<dbReference type="InterPro" id="IPR036236">
    <property type="entry name" value="Znf_C2H2_sf"/>
</dbReference>
<protein>
    <submittedName>
        <fullName evidence="11">Zinc finger protein MAGPIE</fullName>
    </submittedName>
</protein>
<feature type="region of interest" description="Disordered" evidence="9">
    <location>
        <begin position="44"/>
        <end position="73"/>
    </location>
</feature>
<dbReference type="GO" id="GO:0008270">
    <property type="term" value="F:zinc ion binding"/>
    <property type="evidence" value="ECO:0007669"/>
    <property type="project" value="UniProtKB-KW"/>
</dbReference>
<evidence type="ECO:0000256" key="1">
    <source>
        <dbReference type="ARBA" id="ARBA00022723"/>
    </source>
</evidence>
<dbReference type="InterPro" id="IPR031140">
    <property type="entry name" value="IDD1-16"/>
</dbReference>
<keyword evidence="12" id="KW-1185">Reference proteome</keyword>
<dbReference type="InterPro" id="IPR055186">
    <property type="entry name" value="C2H2-2nd_BIRD-IDD"/>
</dbReference>
<organism evidence="11 12">
    <name type="scientific">Morella rubra</name>
    <name type="common">Chinese bayberry</name>
    <dbReference type="NCBI Taxonomy" id="262757"/>
    <lineage>
        <taxon>Eukaryota</taxon>
        <taxon>Viridiplantae</taxon>
        <taxon>Streptophyta</taxon>
        <taxon>Embryophyta</taxon>
        <taxon>Tracheophyta</taxon>
        <taxon>Spermatophyta</taxon>
        <taxon>Magnoliopsida</taxon>
        <taxon>eudicotyledons</taxon>
        <taxon>Gunneridae</taxon>
        <taxon>Pentapetalae</taxon>
        <taxon>rosids</taxon>
        <taxon>fabids</taxon>
        <taxon>Fagales</taxon>
        <taxon>Myricaceae</taxon>
        <taxon>Morella</taxon>
    </lineage>
</organism>
<dbReference type="PANTHER" id="PTHR10593">
    <property type="entry name" value="SERINE/THREONINE-PROTEIN KINASE RIO"/>
    <property type="match status" value="1"/>
</dbReference>
<feature type="compositionally biased region" description="Basic and acidic residues" evidence="9">
    <location>
        <begin position="461"/>
        <end position="471"/>
    </location>
</feature>
<evidence type="ECO:0000256" key="8">
    <source>
        <dbReference type="PROSITE-ProRule" id="PRU00042"/>
    </source>
</evidence>
<dbReference type="Pfam" id="PF22992">
    <property type="entry name" value="C2CH-4th_BIRD-IDD"/>
    <property type="match status" value="1"/>
</dbReference>
<evidence type="ECO:0000313" key="12">
    <source>
        <dbReference type="Proteomes" id="UP000516437"/>
    </source>
</evidence>
<evidence type="ECO:0000256" key="9">
    <source>
        <dbReference type="SAM" id="MobiDB-lite"/>
    </source>
</evidence>
<evidence type="ECO:0000256" key="4">
    <source>
        <dbReference type="ARBA" id="ARBA00022833"/>
    </source>
</evidence>
<dbReference type="Proteomes" id="UP000516437">
    <property type="component" value="Chromosome 3"/>
</dbReference>
<sequence>MMKGLMFQQQLQQPVVEENMSNLTSASGEASVSSGNRTEIGTSYSQQYFAPPPPQTQPAKKKRNLPGNPDPDAEVIALSPKTLMATNRFICEICNKGFQRDQNLQLHRRGHNLPWKLKQRTSKEVRKKVYVCPEPTCVHHDPSRALGDLTGIKKHFCRKHGEKKWKCDKCSKRYAVQSDWKAHSKTCGTREYRCDCGTLFSRRDSFITHRAFCDALAEESARAITTNPLLSSQPGSSASHINLPPQFNPQDLHAFSLKKEQQTFSLRPELPPWLACPGPPPIDLSSSSSFFSTRLDPEEFTQTHQDLSLHEAPNPNPSLGPTLPPYQPAPSPHMSATALLQKAAQMGATMSSKSGSSPAMMRPTHLAHVPAAADSGNNTTGKFGSNLSSREEIATGFAHSMSPFGHKAAGPSASAAIAGASIGAASGVPPSLLHDMVSSLSSTTGFEGTAFEDAFGSILNGKKDENSHDTLSKTSTTSSHLSRTHESGGGGGGEGLTRDFLGLRPLSHSDILSMAGLGNCMNNSNEHQDQTPKHWQG</sequence>
<keyword evidence="3 8" id="KW-0863">Zinc-finger</keyword>
<comment type="caution">
    <text evidence="11">The sequence shown here is derived from an EMBL/GenBank/DDBJ whole genome shotgun (WGS) entry which is preliminary data.</text>
</comment>
<evidence type="ECO:0000256" key="6">
    <source>
        <dbReference type="ARBA" id="ARBA00023125"/>
    </source>
</evidence>
<dbReference type="GO" id="GO:0005634">
    <property type="term" value="C:nucleus"/>
    <property type="evidence" value="ECO:0007669"/>
    <property type="project" value="TreeGrafter"/>
</dbReference>
<feature type="compositionally biased region" description="Low complexity" evidence="9">
    <location>
        <begin position="472"/>
        <end position="481"/>
    </location>
</feature>
<dbReference type="SMART" id="SM00355">
    <property type="entry name" value="ZnF_C2H2"/>
    <property type="match status" value="3"/>
</dbReference>
<keyword evidence="1" id="KW-0479">Metal-binding</keyword>
<keyword evidence="2" id="KW-0677">Repeat</keyword>
<keyword evidence="4" id="KW-0862">Zinc</keyword>
<dbReference type="GO" id="GO:0003677">
    <property type="term" value="F:DNA binding"/>
    <property type="evidence" value="ECO:0007669"/>
    <property type="project" value="UniProtKB-KW"/>
</dbReference>
<feature type="region of interest" description="Disordered" evidence="9">
    <location>
        <begin position="461"/>
        <end position="500"/>
    </location>
</feature>
<dbReference type="EMBL" id="RXIC02000021">
    <property type="protein sequence ID" value="KAB1218419.1"/>
    <property type="molecule type" value="Genomic_DNA"/>
</dbReference>
<dbReference type="SUPFAM" id="SSF57667">
    <property type="entry name" value="beta-beta-alpha zinc fingers"/>
    <property type="match status" value="1"/>
</dbReference>
<evidence type="ECO:0000256" key="3">
    <source>
        <dbReference type="ARBA" id="ARBA00022771"/>
    </source>
</evidence>
<feature type="region of interest" description="Disordered" evidence="9">
    <location>
        <begin position="299"/>
        <end position="323"/>
    </location>
</feature>
<dbReference type="FunFam" id="3.30.160.60:FF:000554">
    <property type="entry name" value="protein indeterminate-domain 12-like"/>
    <property type="match status" value="1"/>
</dbReference>
<evidence type="ECO:0000256" key="5">
    <source>
        <dbReference type="ARBA" id="ARBA00023015"/>
    </source>
</evidence>
<evidence type="ECO:0000259" key="10">
    <source>
        <dbReference type="PROSITE" id="PS50157"/>
    </source>
</evidence>
<dbReference type="Pfam" id="PF22996">
    <property type="entry name" value="C2H2-2nd_BIRD-IDD"/>
    <property type="match status" value="1"/>
</dbReference>
<proteinExistence type="predicted"/>
<name>A0A6A1VZL3_9ROSI</name>
<dbReference type="FunFam" id="3.30.160.60:FF:000131">
    <property type="entry name" value="protein indeterminate-domain 5, chloroplastic-like"/>
    <property type="match status" value="1"/>
</dbReference>
<dbReference type="Gene3D" id="3.30.160.60">
    <property type="entry name" value="Classic Zinc Finger"/>
    <property type="match status" value="2"/>
</dbReference>
<dbReference type="OrthoDB" id="6354171at2759"/>
<dbReference type="InterPro" id="IPR013087">
    <property type="entry name" value="Znf_C2H2_type"/>
</dbReference>
<evidence type="ECO:0000256" key="7">
    <source>
        <dbReference type="ARBA" id="ARBA00023163"/>
    </source>
</evidence>
<keyword evidence="5" id="KW-0805">Transcription regulation</keyword>
<gene>
    <name evidence="11" type="ORF">CJ030_MR3G026299</name>
</gene>
<reference evidence="11 12" key="1">
    <citation type="journal article" date="2019" name="Plant Biotechnol. J.">
        <title>The red bayberry genome and genetic basis of sex determination.</title>
        <authorList>
            <person name="Jia H.M."/>
            <person name="Jia H.J."/>
            <person name="Cai Q.L."/>
            <person name="Wang Y."/>
            <person name="Zhao H.B."/>
            <person name="Yang W.F."/>
            <person name="Wang G.Y."/>
            <person name="Li Y.H."/>
            <person name="Zhan D.L."/>
            <person name="Shen Y.T."/>
            <person name="Niu Q.F."/>
            <person name="Chang L."/>
            <person name="Qiu J."/>
            <person name="Zhao L."/>
            <person name="Xie H.B."/>
            <person name="Fu W.Y."/>
            <person name="Jin J."/>
            <person name="Li X.W."/>
            <person name="Jiao Y."/>
            <person name="Zhou C.C."/>
            <person name="Tu T."/>
            <person name="Chai C.Y."/>
            <person name="Gao J.L."/>
            <person name="Fan L.J."/>
            <person name="van de Weg E."/>
            <person name="Wang J.Y."/>
            <person name="Gao Z.S."/>
        </authorList>
    </citation>
    <scope>NUCLEOTIDE SEQUENCE [LARGE SCALE GENOMIC DNA]</scope>
    <source>
        <tissue evidence="11">Leaves</tissue>
    </source>
</reference>
<dbReference type="AlphaFoldDB" id="A0A6A1VZL3"/>
<feature type="compositionally biased region" description="Pro residues" evidence="9">
    <location>
        <begin position="314"/>
        <end position="323"/>
    </location>
</feature>
<dbReference type="GO" id="GO:0003700">
    <property type="term" value="F:DNA-binding transcription factor activity"/>
    <property type="evidence" value="ECO:0007669"/>
    <property type="project" value="TreeGrafter"/>
</dbReference>
<keyword evidence="6" id="KW-0238">DNA-binding</keyword>
<dbReference type="PROSITE" id="PS00028">
    <property type="entry name" value="ZINC_FINGER_C2H2_1"/>
    <property type="match status" value="1"/>
</dbReference>
<dbReference type="InterPro" id="IPR055187">
    <property type="entry name" value="C2CH-3rd_BIRD-IDD"/>
</dbReference>
<dbReference type="PROSITE" id="PS50157">
    <property type="entry name" value="ZINC_FINGER_C2H2_2"/>
    <property type="match status" value="1"/>
</dbReference>